<comment type="caution">
    <text evidence="7">The sequence shown here is derived from an EMBL/GenBank/DDBJ whole genome shotgun (WGS) entry which is preliminary data.</text>
</comment>
<dbReference type="InterPro" id="IPR002110">
    <property type="entry name" value="Ankyrin_rpt"/>
</dbReference>
<dbReference type="PRINTS" id="PR00689">
    <property type="entry name" value="ACOABINDINGP"/>
</dbReference>
<reference evidence="7" key="1">
    <citation type="submission" date="2021-06" db="EMBL/GenBank/DDBJ databases">
        <authorList>
            <person name="Kallberg Y."/>
            <person name="Tangrot J."/>
            <person name="Rosling A."/>
        </authorList>
    </citation>
    <scope>NUCLEOTIDE SEQUENCE</scope>
    <source>
        <strain evidence="7">MA453B</strain>
    </source>
</reference>
<dbReference type="AlphaFoldDB" id="A0A9N8YSA7"/>
<evidence type="ECO:0000256" key="1">
    <source>
        <dbReference type="ARBA" id="ARBA00022737"/>
    </source>
</evidence>
<evidence type="ECO:0000313" key="8">
    <source>
        <dbReference type="Proteomes" id="UP000789405"/>
    </source>
</evidence>
<dbReference type="Gene3D" id="1.20.80.10">
    <property type="match status" value="1"/>
</dbReference>
<dbReference type="EMBL" id="CAJVPY010000138">
    <property type="protein sequence ID" value="CAG8452757.1"/>
    <property type="molecule type" value="Genomic_DNA"/>
</dbReference>
<accession>A0A9N8YSA7</accession>
<dbReference type="PROSITE" id="PS51228">
    <property type="entry name" value="ACB_2"/>
    <property type="match status" value="1"/>
</dbReference>
<evidence type="ECO:0000256" key="2">
    <source>
        <dbReference type="ARBA" id="ARBA00023043"/>
    </source>
</evidence>
<dbReference type="InterPro" id="IPR000582">
    <property type="entry name" value="Acyl-CoA-binding_protein"/>
</dbReference>
<dbReference type="Proteomes" id="UP000789405">
    <property type="component" value="Unassembled WGS sequence"/>
</dbReference>
<gene>
    <name evidence="7" type="ORF">DERYTH_LOCUS604</name>
</gene>
<name>A0A9N8YSA7_9GLOM</name>
<feature type="repeat" description="ANK" evidence="4">
    <location>
        <begin position="188"/>
        <end position="220"/>
    </location>
</feature>
<dbReference type="Gene3D" id="1.25.40.20">
    <property type="entry name" value="Ankyrin repeat-containing domain"/>
    <property type="match status" value="1"/>
</dbReference>
<evidence type="ECO:0000256" key="4">
    <source>
        <dbReference type="PROSITE-ProRule" id="PRU00023"/>
    </source>
</evidence>
<dbReference type="Pfam" id="PF12796">
    <property type="entry name" value="Ank_2"/>
    <property type="match status" value="1"/>
</dbReference>
<keyword evidence="1" id="KW-0677">Repeat</keyword>
<feature type="compositionally biased region" description="Basic and acidic residues" evidence="5">
    <location>
        <begin position="108"/>
        <end position="117"/>
    </location>
</feature>
<dbReference type="PANTHER" id="PTHR24119">
    <property type="entry name" value="ACYL-COA-BINDING DOMAIN-CONTAINING PROTEIN 6"/>
    <property type="match status" value="1"/>
</dbReference>
<feature type="region of interest" description="Disordered" evidence="5">
    <location>
        <begin position="93"/>
        <end position="117"/>
    </location>
</feature>
<dbReference type="PANTHER" id="PTHR24119:SF0">
    <property type="entry name" value="ACYL-COA-BINDING DOMAIN-CONTAINING PROTEIN 6"/>
    <property type="match status" value="1"/>
</dbReference>
<dbReference type="InterPro" id="IPR035984">
    <property type="entry name" value="Acyl-CoA-binding_sf"/>
</dbReference>
<evidence type="ECO:0000256" key="5">
    <source>
        <dbReference type="SAM" id="MobiDB-lite"/>
    </source>
</evidence>
<keyword evidence="8" id="KW-1185">Reference proteome</keyword>
<dbReference type="PROSITE" id="PS50088">
    <property type="entry name" value="ANK_REPEAT"/>
    <property type="match status" value="2"/>
</dbReference>
<dbReference type="PROSITE" id="PS50297">
    <property type="entry name" value="ANK_REP_REGION"/>
    <property type="match status" value="2"/>
</dbReference>
<evidence type="ECO:0000313" key="7">
    <source>
        <dbReference type="EMBL" id="CAG8452757.1"/>
    </source>
</evidence>
<keyword evidence="3" id="KW-0446">Lipid-binding</keyword>
<feature type="repeat" description="ANK" evidence="4">
    <location>
        <begin position="221"/>
        <end position="253"/>
    </location>
</feature>
<dbReference type="SUPFAM" id="SSF47027">
    <property type="entry name" value="Acyl-CoA binding protein"/>
    <property type="match status" value="1"/>
</dbReference>
<proteinExistence type="predicted"/>
<dbReference type="OrthoDB" id="346910at2759"/>
<evidence type="ECO:0000256" key="3">
    <source>
        <dbReference type="ARBA" id="ARBA00023121"/>
    </source>
</evidence>
<keyword evidence="2 4" id="KW-0040">ANK repeat</keyword>
<sequence>MSETDILTAQFISAYTYLNKHSNIKLSDEIKLKLYGTYKAATIGNCNTPKPSLLDFRGRAKWDSWNELGDISKEEAKQRYTDILEQANVGWSRDHVDNDENSSDADDSDKIDNETMDTPRDRWTYVSTFKALLSSFMVIKVALSTHIYSEILAISGDDMFSYVKQGKSSEISGILESGEANVNAKDNQGLSLLHWACDRGHLDVVKLLIEKGADINILSDGNETPLHYACISEHFDCASYLYKNGANILLKDEDGLTAFEHCSIEFKNSIIQE</sequence>
<dbReference type="SUPFAM" id="SSF48403">
    <property type="entry name" value="Ankyrin repeat"/>
    <property type="match status" value="1"/>
</dbReference>
<dbReference type="InterPro" id="IPR014352">
    <property type="entry name" value="FERM/acyl-CoA-bd_prot_sf"/>
</dbReference>
<protein>
    <submittedName>
        <fullName evidence="7">26618_t:CDS:1</fullName>
    </submittedName>
</protein>
<evidence type="ECO:0000259" key="6">
    <source>
        <dbReference type="PROSITE" id="PS51228"/>
    </source>
</evidence>
<dbReference type="GO" id="GO:0000062">
    <property type="term" value="F:fatty-acyl-CoA binding"/>
    <property type="evidence" value="ECO:0007669"/>
    <property type="project" value="InterPro"/>
</dbReference>
<dbReference type="InterPro" id="IPR036770">
    <property type="entry name" value="Ankyrin_rpt-contain_sf"/>
</dbReference>
<dbReference type="SMART" id="SM00248">
    <property type="entry name" value="ANK"/>
    <property type="match status" value="2"/>
</dbReference>
<feature type="domain" description="ACB" evidence="6">
    <location>
        <begin position="7"/>
        <end position="93"/>
    </location>
</feature>
<dbReference type="Pfam" id="PF00887">
    <property type="entry name" value="ACBP"/>
    <property type="match status" value="1"/>
</dbReference>
<organism evidence="7 8">
    <name type="scientific">Dentiscutata erythropus</name>
    <dbReference type="NCBI Taxonomy" id="1348616"/>
    <lineage>
        <taxon>Eukaryota</taxon>
        <taxon>Fungi</taxon>
        <taxon>Fungi incertae sedis</taxon>
        <taxon>Mucoromycota</taxon>
        <taxon>Glomeromycotina</taxon>
        <taxon>Glomeromycetes</taxon>
        <taxon>Diversisporales</taxon>
        <taxon>Gigasporaceae</taxon>
        <taxon>Dentiscutata</taxon>
    </lineage>
</organism>